<reference evidence="1 2" key="1">
    <citation type="submission" date="2019-06" db="EMBL/GenBank/DDBJ databases">
        <title>Genomic Encyclopedia of Archaeal and Bacterial Type Strains, Phase II (KMG-II): from individual species to whole genera.</title>
        <authorList>
            <person name="Goeker M."/>
        </authorList>
    </citation>
    <scope>NUCLEOTIDE SEQUENCE [LARGE SCALE GENOMIC DNA]</scope>
    <source>
        <strain evidence="1 2">DSM 24789</strain>
    </source>
</reference>
<dbReference type="AlphaFoldDB" id="A0A543G8H9"/>
<accession>A0A543G8H9</accession>
<gene>
    <name evidence="1" type="ORF">BC670_3440</name>
</gene>
<comment type="caution">
    <text evidence="1">The sequence shown here is derived from an EMBL/GenBank/DDBJ whole genome shotgun (WGS) entry which is preliminary data.</text>
</comment>
<evidence type="ECO:0000313" key="1">
    <source>
        <dbReference type="EMBL" id="TQM42382.1"/>
    </source>
</evidence>
<name>A0A543G8H9_9FLAO</name>
<evidence type="ECO:0000313" key="2">
    <source>
        <dbReference type="Proteomes" id="UP000320773"/>
    </source>
</evidence>
<dbReference type="Proteomes" id="UP000320773">
    <property type="component" value="Unassembled WGS sequence"/>
</dbReference>
<dbReference type="EMBL" id="VFPJ01000001">
    <property type="protein sequence ID" value="TQM42382.1"/>
    <property type="molecule type" value="Genomic_DNA"/>
</dbReference>
<sequence>MLKSASWVKKTKDIANGGYKPWVKMPKDGAQIKEMPQKKAPLEEAF</sequence>
<proteinExistence type="predicted"/>
<protein>
    <submittedName>
        <fullName evidence="1">Uncharacterized protein</fullName>
    </submittedName>
</protein>
<organism evidence="1 2">
    <name type="scientific">Flavobacterium branchiophilum</name>
    <dbReference type="NCBI Taxonomy" id="55197"/>
    <lineage>
        <taxon>Bacteria</taxon>
        <taxon>Pseudomonadati</taxon>
        <taxon>Bacteroidota</taxon>
        <taxon>Flavobacteriia</taxon>
        <taxon>Flavobacteriales</taxon>
        <taxon>Flavobacteriaceae</taxon>
        <taxon>Flavobacterium</taxon>
    </lineage>
</organism>